<dbReference type="InterPro" id="IPR007709">
    <property type="entry name" value="N-FG_amidohydro"/>
</dbReference>
<reference evidence="1 2" key="1">
    <citation type="submission" date="2015-09" db="EMBL/GenBank/DDBJ databases">
        <authorList>
            <person name="Jackson K.R."/>
            <person name="Lunt B.L."/>
            <person name="Fisher J.N.B."/>
            <person name="Gardner A.V."/>
            <person name="Bailey M.E."/>
            <person name="Deus L.M."/>
            <person name="Earl A.S."/>
            <person name="Gibby P.D."/>
            <person name="Hartmann K.A."/>
            <person name="Liu J.E."/>
            <person name="Manci A.M."/>
            <person name="Nielsen D.A."/>
            <person name="Solomon M.B."/>
            <person name="Breakwell D.P."/>
            <person name="Burnett S.H."/>
            <person name="Grose J.H."/>
        </authorList>
    </citation>
    <scope>NUCLEOTIDE SEQUENCE [LARGE SCALE GENOMIC DNA]</scope>
    <source>
        <strain evidence="1 2">CECT 7799</strain>
    </source>
</reference>
<accession>A0A0M7B824</accession>
<organism evidence="1 2">
    <name type="scientific">Jannaschia seosinensis</name>
    <dbReference type="NCBI Taxonomy" id="313367"/>
    <lineage>
        <taxon>Bacteria</taxon>
        <taxon>Pseudomonadati</taxon>
        <taxon>Pseudomonadota</taxon>
        <taxon>Alphaproteobacteria</taxon>
        <taxon>Rhodobacterales</taxon>
        <taxon>Roseobacteraceae</taxon>
        <taxon>Jannaschia</taxon>
    </lineage>
</organism>
<dbReference type="Gene3D" id="3.40.630.40">
    <property type="entry name" value="Zn-dependent exopeptidases"/>
    <property type="match status" value="1"/>
</dbReference>
<keyword evidence="2" id="KW-1185">Reference proteome</keyword>
<evidence type="ECO:0000313" key="1">
    <source>
        <dbReference type="EMBL" id="CUH09578.1"/>
    </source>
</evidence>
<gene>
    <name evidence="1" type="ORF">JSE7799_00107</name>
</gene>
<dbReference type="Pfam" id="PF05013">
    <property type="entry name" value="FGase"/>
    <property type="match status" value="1"/>
</dbReference>
<sequence length="285" mass="30966">MSKPTHELFRPHVTTTPVVVASPHSGRDYDWEFATAPSLDAARLRSSEDAYMDRLLTDIPSLGAPLLVARVPRALLDLNRAAEELDPAVIQDVPRGATNPRISSGLGVIPRVVAQGRAIYDGKISRGEAQARIDRVWQPYHETLRGLMDEAHACFGRALLLDFHSMPHEAIEGAGPAGQTPEVVLGDRFGASASGEMVDVLEAILGDLGLRVVRNAPFAGAYVTQFYGKPARGRHAIQIEIDRALYLDEARIERNARFDEVRDLLTEAVARFCDAVGGAEALAAE</sequence>
<dbReference type="RefSeq" id="WP_055661869.1">
    <property type="nucleotide sequence ID" value="NZ_CYPR01000003.1"/>
</dbReference>
<dbReference type="Proteomes" id="UP000049455">
    <property type="component" value="Unassembled WGS sequence"/>
</dbReference>
<dbReference type="AlphaFoldDB" id="A0A0M7B824"/>
<dbReference type="OrthoDB" id="9802050at2"/>
<dbReference type="STRING" id="313367.JSE7799_00107"/>
<dbReference type="SUPFAM" id="SSF53187">
    <property type="entry name" value="Zn-dependent exopeptidases"/>
    <property type="match status" value="1"/>
</dbReference>
<evidence type="ECO:0000313" key="2">
    <source>
        <dbReference type="Proteomes" id="UP000049455"/>
    </source>
</evidence>
<dbReference type="EMBL" id="CYPR01000003">
    <property type="protein sequence ID" value="CUH09578.1"/>
    <property type="molecule type" value="Genomic_DNA"/>
</dbReference>
<proteinExistence type="predicted"/>
<name>A0A0M7B824_9RHOB</name>
<protein>
    <submittedName>
        <fullName evidence="1">N-formylglutamate deformylase</fullName>
    </submittedName>
</protein>